<organism evidence="1 2">
    <name type="scientific">Amblyomma americanum</name>
    <name type="common">Lone star tick</name>
    <dbReference type="NCBI Taxonomy" id="6943"/>
    <lineage>
        <taxon>Eukaryota</taxon>
        <taxon>Metazoa</taxon>
        <taxon>Ecdysozoa</taxon>
        <taxon>Arthropoda</taxon>
        <taxon>Chelicerata</taxon>
        <taxon>Arachnida</taxon>
        <taxon>Acari</taxon>
        <taxon>Parasitiformes</taxon>
        <taxon>Ixodida</taxon>
        <taxon>Ixodoidea</taxon>
        <taxon>Ixodidae</taxon>
        <taxon>Amblyomminae</taxon>
        <taxon>Amblyomma</taxon>
    </lineage>
</organism>
<reference evidence="1 2" key="1">
    <citation type="journal article" date="2023" name="Arcadia Sci">
        <title>De novo assembly of a long-read Amblyomma americanum tick genome.</title>
        <authorList>
            <person name="Chou S."/>
            <person name="Poskanzer K.E."/>
            <person name="Rollins M."/>
            <person name="Thuy-Boun P.S."/>
        </authorList>
    </citation>
    <scope>NUCLEOTIDE SEQUENCE [LARGE SCALE GENOMIC DNA]</scope>
    <source>
        <strain evidence="1">F_SG_1</strain>
        <tissue evidence="1">Salivary glands</tissue>
    </source>
</reference>
<dbReference type="EMBL" id="JARKHS020004305">
    <property type="protein sequence ID" value="KAK8784743.1"/>
    <property type="molecule type" value="Genomic_DNA"/>
</dbReference>
<accession>A0AAQ4FD21</accession>
<evidence type="ECO:0000313" key="2">
    <source>
        <dbReference type="Proteomes" id="UP001321473"/>
    </source>
</evidence>
<protein>
    <submittedName>
        <fullName evidence="1">Uncharacterized protein</fullName>
    </submittedName>
</protein>
<dbReference type="AlphaFoldDB" id="A0AAQ4FD21"/>
<keyword evidence="2" id="KW-1185">Reference proteome</keyword>
<evidence type="ECO:0000313" key="1">
    <source>
        <dbReference type="EMBL" id="KAK8784743.1"/>
    </source>
</evidence>
<dbReference type="Proteomes" id="UP001321473">
    <property type="component" value="Unassembled WGS sequence"/>
</dbReference>
<comment type="caution">
    <text evidence="1">The sequence shown here is derived from an EMBL/GenBank/DDBJ whole genome shotgun (WGS) entry which is preliminary data.</text>
</comment>
<gene>
    <name evidence="1" type="ORF">V5799_008892</name>
</gene>
<name>A0AAQ4FD21_AMBAM</name>
<proteinExistence type="predicted"/>
<sequence length="196" mass="22017">MVGNVTDQKGELAATAHSKFRAYGNIVVPRKGRTCEILQLGRNNTSSYLQFAPWILENCPQVDLVVFVQANVLPYPFYLPNYRVMHMNHRPEVIHCHGLGDFPTSLCHAGSVVIAKKPGLELFSRKASVQGGKLILYKLEAKDLGSYLAVDDSRTMLYTVGVVVFYTFPRSVNVTMMSLWEEMMSAPENSPDYLRL</sequence>